<keyword evidence="1" id="KW-0677">Repeat</keyword>
<dbReference type="PROSITE" id="PS51375">
    <property type="entry name" value="PPR"/>
    <property type="match status" value="6"/>
</dbReference>
<feature type="repeat" description="PPR" evidence="2">
    <location>
        <begin position="95"/>
        <end position="129"/>
    </location>
</feature>
<dbReference type="Pfam" id="PF20430">
    <property type="entry name" value="Eplus_motif"/>
    <property type="match status" value="1"/>
</dbReference>
<dbReference type="PANTHER" id="PTHR47926:SF533">
    <property type="entry name" value="DYW DOMAIN-CONTAINING PROTEIN"/>
    <property type="match status" value="1"/>
</dbReference>
<dbReference type="PANTHER" id="PTHR47926">
    <property type="entry name" value="PENTATRICOPEPTIDE REPEAT-CONTAINING PROTEIN"/>
    <property type="match status" value="1"/>
</dbReference>
<name>A0AB40CUX3_DIOCR</name>
<reference evidence="5" key="1">
    <citation type="submission" date="2025-08" db="UniProtKB">
        <authorList>
            <consortium name="RefSeq"/>
        </authorList>
    </citation>
    <scope>IDENTIFICATION</scope>
</reference>
<dbReference type="InterPro" id="IPR002885">
    <property type="entry name" value="PPR_rpt"/>
</dbReference>
<protein>
    <submittedName>
        <fullName evidence="5">Pentatricopeptide repeat-containing protein At5g46460, mitochondrial</fullName>
    </submittedName>
</protein>
<dbReference type="Proteomes" id="UP001515500">
    <property type="component" value="Chromosome 17"/>
</dbReference>
<evidence type="ECO:0000313" key="4">
    <source>
        <dbReference type="Proteomes" id="UP001515500"/>
    </source>
</evidence>
<dbReference type="GO" id="GO:0003723">
    <property type="term" value="F:RNA binding"/>
    <property type="evidence" value="ECO:0007669"/>
    <property type="project" value="InterPro"/>
</dbReference>
<dbReference type="Pfam" id="PF14432">
    <property type="entry name" value="DYW_deaminase"/>
    <property type="match status" value="1"/>
</dbReference>
<dbReference type="InterPro" id="IPR046849">
    <property type="entry name" value="E2_motif"/>
</dbReference>
<gene>
    <name evidence="5" type="primary">LOC120281016</name>
</gene>
<dbReference type="Pfam" id="PF20431">
    <property type="entry name" value="E_motif"/>
    <property type="match status" value="1"/>
</dbReference>
<accession>A0AB40CUX3</accession>
<feature type="repeat" description="PPR" evidence="2">
    <location>
        <begin position="289"/>
        <end position="323"/>
    </location>
</feature>
<dbReference type="RefSeq" id="XP_039143902.1">
    <property type="nucleotide sequence ID" value="XM_039287968.1"/>
</dbReference>
<feature type="domain" description="DYW" evidence="3">
    <location>
        <begin position="605"/>
        <end position="697"/>
    </location>
</feature>
<dbReference type="InterPro" id="IPR032867">
    <property type="entry name" value="DYW_dom"/>
</dbReference>
<dbReference type="Pfam" id="PF01535">
    <property type="entry name" value="PPR"/>
    <property type="match status" value="4"/>
</dbReference>
<dbReference type="InterPro" id="IPR046848">
    <property type="entry name" value="E_motif"/>
</dbReference>
<dbReference type="InterPro" id="IPR011990">
    <property type="entry name" value="TPR-like_helical_dom_sf"/>
</dbReference>
<feature type="repeat" description="PPR" evidence="2">
    <location>
        <begin position="188"/>
        <end position="222"/>
    </location>
</feature>
<evidence type="ECO:0000313" key="5">
    <source>
        <dbReference type="RefSeq" id="XP_039143902.1"/>
    </source>
</evidence>
<sequence>MKPFPALFSNLKSAGSLVLHPSPQTLKPTTKSTLPSWNSILLDLIHRNQINEARHVFAQIPSPDLRLCTMMINAYSRNNRIHDALNLFDHMPHRDAASWNSIIKGCLDCGELALAQRVFDEMPEKNVISWTTIVDGLARFGRVDAAEDLFWRMPKKDSAAWNSMISGYCCNGRVHDARLLFEKMPLRNVISWTAMIGGYDQNGESDVALRLFCEMCASGVQPTSSTFACVLAACADALDLCLGMQLHSYLVKAGYLCNTYVSTSLVTVYACCKQIESSRQLFYENGHRNVASWTALITGYGLNGKHFDALDEFQKMILHGTTPNQSTFTSALNSCCGLEALDRGRKIHAKATKHGFDIDVFVGNSLVVLYSKCGAIYDGLKVFDIMEERNLVSWNSVIMGCAQNGYALNALKYFDYMVYHHVQPDEITFIGLLTACSHSRMLDKARQFFQRLREDPLVNTKLEHYVCMVDVLGRCGQLDEAEEFIKHMPMKPNATVWLALLSACRVHLNIEVARRTAQTIFDLEPHTSAAYVLLSNIYASAGRWNDVAQIRVMMRCRGIVKLPGYSWITVKESRHEFVCGDRTHPMSKEIYKKLEWLSGKLKECGFESDKRYALHDVDDEQKEAALAYHSEKLAVTFGLLSTVEGSTIRVMKNLRVCGDCHSAIKMISKIVDREIVLRDSTRFHHMRDGCCSCGDCW</sequence>
<evidence type="ECO:0000259" key="3">
    <source>
        <dbReference type="Pfam" id="PF14432"/>
    </source>
</evidence>
<proteinExistence type="predicted"/>
<keyword evidence="4" id="KW-1185">Reference proteome</keyword>
<dbReference type="GeneID" id="120281016"/>
<organism evidence="4 5">
    <name type="scientific">Dioscorea cayennensis subsp. rotundata</name>
    <name type="common">White Guinea yam</name>
    <name type="synonym">Dioscorea rotundata</name>
    <dbReference type="NCBI Taxonomy" id="55577"/>
    <lineage>
        <taxon>Eukaryota</taxon>
        <taxon>Viridiplantae</taxon>
        <taxon>Streptophyta</taxon>
        <taxon>Embryophyta</taxon>
        <taxon>Tracheophyta</taxon>
        <taxon>Spermatophyta</taxon>
        <taxon>Magnoliopsida</taxon>
        <taxon>Liliopsida</taxon>
        <taxon>Dioscoreales</taxon>
        <taxon>Dioscoreaceae</taxon>
        <taxon>Dioscorea</taxon>
    </lineage>
</organism>
<feature type="repeat" description="PPR" evidence="2">
    <location>
        <begin position="157"/>
        <end position="187"/>
    </location>
</feature>
<dbReference type="FunFam" id="1.25.40.10:FF:000344">
    <property type="entry name" value="Pentatricopeptide repeat-containing protein"/>
    <property type="match status" value="1"/>
</dbReference>
<dbReference type="AlphaFoldDB" id="A0AB40CUX3"/>
<dbReference type="FunFam" id="1.25.40.10:FF:000366">
    <property type="entry name" value="Pentatricopeptide (PPR) repeat-containing protein"/>
    <property type="match status" value="1"/>
</dbReference>
<dbReference type="SUPFAM" id="SSF48452">
    <property type="entry name" value="TPR-like"/>
    <property type="match status" value="1"/>
</dbReference>
<dbReference type="Pfam" id="PF12854">
    <property type="entry name" value="PPR_1"/>
    <property type="match status" value="1"/>
</dbReference>
<evidence type="ECO:0000256" key="1">
    <source>
        <dbReference type="ARBA" id="ARBA00022737"/>
    </source>
</evidence>
<feature type="repeat" description="PPR" evidence="2">
    <location>
        <begin position="64"/>
        <end position="94"/>
    </location>
</feature>
<dbReference type="Gene3D" id="1.25.40.10">
    <property type="entry name" value="Tetratricopeptide repeat domain"/>
    <property type="match status" value="5"/>
</dbReference>
<dbReference type="GO" id="GO:0008270">
    <property type="term" value="F:zinc ion binding"/>
    <property type="evidence" value="ECO:0007669"/>
    <property type="project" value="InterPro"/>
</dbReference>
<feature type="repeat" description="PPR" evidence="2">
    <location>
        <begin position="390"/>
        <end position="424"/>
    </location>
</feature>
<dbReference type="InterPro" id="IPR046960">
    <property type="entry name" value="PPR_At4g14850-like_plant"/>
</dbReference>
<dbReference type="GO" id="GO:0009451">
    <property type="term" value="P:RNA modification"/>
    <property type="evidence" value="ECO:0007669"/>
    <property type="project" value="InterPro"/>
</dbReference>
<dbReference type="NCBIfam" id="TIGR00756">
    <property type="entry name" value="PPR"/>
    <property type="match status" value="4"/>
</dbReference>
<dbReference type="Pfam" id="PF13041">
    <property type="entry name" value="PPR_2"/>
    <property type="match status" value="3"/>
</dbReference>
<evidence type="ECO:0000256" key="2">
    <source>
        <dbReference type="PROSITE-ProRule" id="PRU00708"/>
    </source>
</evidence>